<comment type="caution">
    <text evidence="2">The sequence shown here is derived from an EMBL/GenBank/DDBJ whole genome shotgun (WGS) entry which is preliminary data.</text>
</comment>
<dbReference type="EMBL" id="JABEQB010000005">
    <property type="protein sequence ID" value="NNG66140.1"/>
    <property type="molecule type" value="Genomic_DNA"/>
</dbReference>
<evidence type="ECO:0000313" key="2">
    <source>
        <dbReference type="EMBL" id="NNG66140.1"/>
    </source>
</evidence>
<dbReference type="RefSeq" id="WP_170270344.1">
    <property type="nucleotide sequence ID" value="NZ_JABEQB010000005.1"/>
</dbReference>
<accession>A0A7Y2L5T3</accession>
<organism evidence="2 3">
    <name type="scientific">Caldanaerobacter subterraneus</name>
    <dbReference type="NCBI Taxonomy" id="911092"/>
    <lineage>
        <taxon>Bacteria</taxon>
        <taxon>Bacillati</taxon>
        <taxon>Bacillota</taxon>
        <taxon>Clostridia</taxon>
        <taxon>Thermoanaerobacterales</taxon>
        <taxon>Thermoanaerobacteraceae</taxon>
        <taxon>Caldanaerobacter</taxon>
    </lineage>
</organism>
<keyword evidence="1" id="KW-0472">Membrane</keyword>
<keyword evidence="1" id="KW-0812">Transmembrane</keyword>
<evidence type="ECO:0000313" key="3">
    <source>
        <dbReference type="Proteomes" id="UP000529861"/>
    </source>
</evidence>
<sequence length="53" mass="5986">MKKILEHIEDILIFSGLFLIVLATFLVNKIIGLYVLGAVLFGLGIHFTKYPPR</sequence>
<feature type="transmembrane region" description="Helical" evidence="1">
    <location>
        <begin position="12"/>
        <end position="45"/>
    </location>
</feature>
<proteinExistence type="predicted"/>
<evidence type="ECO:0000256" key="1">
    <source>
        <dbReference type="SAM" id="Phobius"/>
    </source>
</evidence>
<keyword evidence="1" id="KW-1133">Transmembrane helix</keyword>
<gene>
    <name evidence="2" type="ORF">HKI81_02655</name>
</gene>
<name>A0A7Y2L5T3_9THEO</name>
<dbReference type="Proteomes" id="UP000529861">
    <property type="component" value="Unassembled WGS sequence"/>
</dbReference>
<dbReference type="AlphaFoldDB" id="A0A7Y2L5T3"/>
<protein>
    <submittedName>
        <fullName evidence="2">Uncharacterized protein</fullName>
    </submittedName>
</protein>
<reference evidence="2 3" key="1">
    <citation type="submission" date="2020-04" db="EMBL/GenBank/DDBJ databases">
        <title>Draft genome sequence of Caldanaerobacter sunterraneus. strain 1523vc isolated from Griffin hot spring, Kamchatka, Russia.</title>
        <authorList>
            <person name="Toshchakov S.V."/>
            <person name="Podosokorskaya O.A."/>
            <person name="Kublanov I.V."/>
            <person name="Korzhenkov A."/>
            <person name="Patrushev M.V."/>
        </authorList>
    </citation>
    <scope>NUCLEOTIDE SEQUENCE [LARGE SCALE GENOMIC DNA]</scope>
    <source>
        <strain evidence="2 3">1523vc</strain>
    </source>
</reference>